<dbReference type="Proteomes" id="UP001221757">
    <property type="component" value="Unassembled WGS sequence"/>
</dbReference>
<feature type="region of interest" description="Disordered" evidence="1">
    <location>
        <begin position="83"/>
        <end position="105"/>
    </location>
</feature>
<evidence type="ECO:0000313" key="3">
    <source>
        <dbReference type="Proteomes" id="UP001221757"/>
    </source>
</evidence>
<evidence type="ECO:0000313" key="2">
    <source>
        <dbReference type="EMBL" id="KAJ7613808.1"/>
    </source>
</evidence>
<dbReference type="AlphaFoldDB" id="A0AAD7B914"/>
<sequence>MYMITQEATEVLGGCGTTVEVLGFCFGDKFDTYSFHTTVLTALGSDPVLRSSASLRCSAGEVIADMNAWAAIGQDTAFVTSTGSSGGGWSSGTGWGESDGSGGWGSRPGWDSVAAGEGWGVEVEAAPGSVDETINNYSMMPDLARVDDEPPSSEIKSLNQELLEHAQNIEHACKHEHCRCMALLLYRVKIQQARGVAENARTEDIKCCWGLGKVRPRHEYEMLVKSDQAGNASAISISWPPEFLYNALRWDLREAVWQCDYKSIYLRQLHSSRLTHSLMSQRARVHGGAPHRGTGHGGGELHINRLNIGTTIEVSERRAITTSGMVDTVPPVDLHHAEDVDTAQAMDDPDFSYLLRDQGEWASEDPVGAWERVFECWENAVNTIDLMGWELMLTKRVKDFPMKVFMKKYRDETLNKMLRGGGKDGCGVLREMWPVQICQPTLSVPRDEKRSHIFGSASLLEDHGATSLFNWKKSPSLCIIARGYHRLYPIVFALLAGRWAVIGNITEAGVEFCATFSSALRVLFFRLVGIDERQGFPYEEPYCTGASSKPTVVPNARATGRQSLRRLVHPLLGRARYRGA</sequence>
<reference evidence="2" key="1">
    <citation type="submission" date="2023-03" db="EMBL/GenBank/DDBJ databases">
        <title>Massive genome expansion in bonnet fungi (Mycena s.s.) driven by repeated elements and novel gene families across ecological guilds.</title>
        <authorList>
            <consortium name="Lawrence Berkeley National Laboratory"/>
            <person name="Harder C.B."/>
            <person name="Miyauchi S."/>
            <person name="Viragh M."/>
            <person name="Kuo A."/>
            <person name="Thoen E."/>
            <person name="Andreopoulos B."/>
            <person name="Lu D."/>
            <person name="Skrede I."/>
            <person name="Drula E."/>
            <person name="Henrissat B."/>
            <person name="Morin E."/>
            <person name="Kohler A."/>
            <person name="Barry K."/>
            <person name="LaButti K."/>
            <person name="Morin E."/>
            <person name="Salamov A."/>
            <person name="Lipzen A."/>
            <person name="Mereny Z."/>
            <person name="Hegedus B."/>
            <person name="Baldrian P."/>
            <person name="Stursova M."/>
            <person name="Weitz H."/>
            <person name="Taylor A."/>
            <person name="Grigoriev I.V."/>
            <person name="Nagy L.G."/>
            <person name="Martin F."/>
            <person name="Kauserud H."/>
        </authorList>
    </citation>
    <scope>NUCLEOTIDE SEQUENCE</scope>
    <source>
        <strain evidence="2">CBHHK067</strain>
    </source>
</reference>
<feature type="compositionally biased region" description="Gly residues" evidence="1">
    <location>
        <begin position="84"/>
        <end position="105"/>
    </location>
</feature>
<dbReference type="EMBL" id="JARKIE010000884">
    <property type="protein sequence ID" value="KAJ7613808.1"/>
    <property type="molecule type" value="Genomic_DNA"/>
</dbReference>
<accession>A0AAD7B914</accession>
<protein>
    <submittedName>
        <fullName evidence="2">Uncharacterized protein</fullName>
    </submittedName>
</protein>
<keyword evidence="3" id="KW-1185">Reference proteome</keyword>
<evidence type="ECO:0000256" key="1">
    <source>
        <dbReference type="SAM" id="MobiDB-lite"/>
    </source>
</evidence>
<proteinExistence type="predicted"/>
<organism evidence="2 3">
    <name type="scientific">Mycena rosella</name>
    <name type="common">Pink bonnet</name>
    <name type="synonym">Agaricus rosellus</name>
    <dbReference type="NCBI Taxonomy" id="1033263"/>
    <lineage>
        <taxon>Eukaryota</taxon>
        <taxon>Fungi</taxon>
        <taxon>Dikarya</taxon>
        <taxon>Basidiomycota</taxon>
        <taxon>Agaricomycotina</taxon>
        <taxon>Agaricomycetes</taxon>
        <taxon>Agaricomycetidae</taxon>
        <taxon>Agaricales</taxon>
        <taxon>Marasmiineae</taxon>
        <taxon>Mycenaceae</taxon>
        <taxon>Mycena</taxon>
    </lineage>
</organism>
<comment type="caution">
    <text evidence="2">The sequence shown here is derived from an EMBL/GenBank/DDBJ whole genome shotgun (WGS) entry which is preliminary data.</text>
</comment>
<name>A0AAD7B914_MYCRO</name>
<gene>
    <name evidence="2" type="ORF">B0H17DRAFT_1153080</name>
</gene>